<evidence type="ECO:0000256" key="7">
    <source>
        <dbReference type="SAM" id="Phobius"/>
    </source>
</evidence>
<accession>A0A2T0VJA7</accession>
<evidence type="ECO:0000256" key="4">
    <source>
        <dbReference type="ARBA" id="ARBA00022989"/>
    </source>
</evidence>
<feature type="transmembrane region" description="Helical" evidence="7">
    <location>
        <begin position="261"/>
        <end position="285"/>
    </location>
</feature>
<reference evidence="8 9" key="1">
    <citation type="submission" date="2018-03" db="EMBL/GenBank/DDBJ databases">
        <title>Genomic Encyclopedia of Type Strains, Phase III (KMG-III): the genomes of soil and plant-associated and newly described type strains.</title>
        <authorList>
            <person name="Whitman W."/>
        </authorList>
    </citation>
    <scope>NUCLEOTIDE SEQUENCE [LARGE SCALE GENOMIC DNA]</scope>
    <source>
        <strain evidence="8 9">CGMCC 1.12484</strain>
    </source>
</reference>
<dbReference type="EMBL" id="PVTL01000001">
    <property type="protein sequence ID" value="PRY70298.1"/>
    <property type="molecule type" value="Genomic_DNA"/>
</dbReference>
<dbReference type="AlphaFoldDB" id="A0A2T0VJA7"/>
<keyword evidence="9" id="KW-1185">Reference proteome</keyword>
<comment type="subcellular location">
    <subcellularLocation>
        <location evidence="1">Cell membrane</location>
        <topology evidence="1">Multi-pass membrane protein</topology>
    </subcellularLocation>
</comment>
<name>A0A2T0VJA7_9MICO</name>
<dbReference type="Pfam" id="PF02653">
    <property type="entry name" value="BPD_transp_2"/>
    <property type="match status" value="1"/>
</dbReference>
<keyword evidence="5 7" id="KW-0472">Membrane</keyword>
<dbReference type="PANTHER" id="PTHR47089">
    <property type="entry name" value="ABC TRANSPORTER, PERMEASE PROTEIN"/>
    <property type="match status" value="1"/>
</dbReference>
<evidence type="ECO:0000256" key="1">
    <source>
        <dbReference type="ARBA" id="ARBA00004651"/>
    </source>
</evidence>
<evidence type="ECO:0000313" key="9">
    <source>
        <dbReference type="Proteomes" id="UP000237983"/>
    </source>
</evidence>
<evidence type="ECO:0000256" key="5">
    <source>
        <dbReference type="ARBA" id="ARBA00023136"/>
    </source>
</evidence>
<dbReference type="PANTHER" id="PTHR47089:SF1">
    <property type="entry name" value="GUANOSINE ABC TRANSPORTER PERMEASE PROTEIN NUPP"/>
    <property type="match status" value="1"/>
</dbReference>
<dbReference type="OrthoDB" id="9809785at2"/>
<protein>
    <submittedName>
        <fullName evidence="8">Nucleoside ABC transporter membrane protein</fullName>
    </submittedName>
</protein>
<dbReference type="CDD" id="cd06580">
    <property type="entry name" value="TM_PBP1_transp_TpRbsC_like"/>
    <property type="match status" value="1"/>
</dbReference>
<evidence type="ECO:0000256" key="3">
    <source>
        <dbReference type="ARBA" id="ARBA00022692"/>
    </source>
</evidence>
<evidence type="ECO:0000313" key="8">
    <source>
        <dbReference type="EMBL" id="PRY70298.1"/>
    </source>
</evidence>
<organism evidence="8 9">
    <name type="scientific">Glaciihabitans tibetensis</name>
    <dbReference type="NCBI Taxonomy" id="1266600"/>
    <lineage>
        <taxon>Bacteria</taxon>
        <taxon>Bacillati</taxon>
        <taxon>Actinomycetota</taxon>
        <taxon>Actinomycetes</taxon>
        <taxon>Micrococcales</taxon>
        <taxon>Microbacteriaceae</taxon>
        <taxon>Glaciihabitans</taxon>
    </lineage>
</organism>
<keyword evidence="4 7" id="KW-1133">Transmembrane helix</keyword>
<sequence>MNIEPVPGGPGTVAPRAPEPLSRRSRASALLTLAVRHPAVVPTGAVVLAVLIGAAIVLAAGLNPISAYSAVLAGALDLENLDYTFSVWALICGMALAAAIPLRMGEFNLGGNGQMVLGGLAAAFIAGQLDLPSILLIPLAVVAAGVVAGAFGAISAPLSTRYGIPIIISTLLLSPVAVAIVSYLLRFQLGEAGSAVAQTERFPDSAHMWALGSLSYSNMGLILIIVLMALFWLVDSRSAVGFELRVIGANRRFASYGGVRVGRLAFGAMAASGAVAGVVGAIIVLSPPYRLVDGALLSPGYTFAGLAAALLAGGRPAFVPLTAALFTILQVGGGGMERSADVPRQLSDVLQGVVIIVLALRTIVDSRRTGRSATS</sequence>
<comment type="caution">
    <text evidence="8">The sequence shown here is derived from an EMBL/GenBank/DDBJ whole genome shotgun (WGS) entry which is preliminary data.</text>
</comment>
<feature type="transmembrane region" description="Helical" evidence="7">
    <location>
        <begin position="166"/>
        <end position="186"/>
    </location>
</feature>
<dbReference type="GO" id="GO:0005886">
    <property type="term" value="C:plasma membrane"/>
    <property type="evidence" value="ECO:0007669"/>
    <property type="project" value="UniProtKB-SubCell"/>
</dbReference>
<feature type="transmembrane region" description="Helical" evidence="7">
    <location>
        <begin position="135"/>
        <end position="154"/>
    </location>
</feature>
<gene>
    <name evidence="8" type="ORF">B0I08_101428</name>
</gene>
<dbReference type="RefSeq" id="WP_106209316.1">
    <property type="nucleotide sequence ID" value="NZ_PVTL01000001.1"/>
</dbReference>
<dbReference type="Proteomes" id="UP000237983">
    <property type="component" value="Unassembled WGS sequence"/>
</dbReference>
<dbReference type="GO" id="GO:0022857">
    <property type="term" value="F:transmembrane transporter activity"/>
    <property type="evidence" value="ECO:0007669"/>
    <property type="project" value="InterPro"/>
</dbReference>
<dbReference type="InterPro" id="IPR001851">
    <property type="entry name" value="ABC_transp_permease"/>
</dbReference>
<feature type="region of interest" description="Disordered" evidence="6">
    <location>
        <begin position="1"/>
        <end position="21"/>
    </location>
</feature>
<evidence type="ECO:0000256" key="2">
    <source>
        <dbReference type="ARBA" id="ARBA00022475"/>
    </source>
</evidence>
<evidence type="ECO:0000256" key="6">
    <source>
        <dbReference type="SAM" id="MobiDB-lite"/>
    </source>
</evidence>
<feature type="transmembrane region" description="Helical" evidence="7">
    <location>
        <begin position="39"/>
        <end position="63"/>
    </location>
</feature>
<feature type="transmembrane region" description="Helical" evidence="7">
    <location>
        <begin position="206"/>
        <end position="234"/>
    </location>
</feature>
<keyword evidence="3 7" id="KW-0812">Transmembrane</keyword>
<feature type="transmembrane region" description="Helical" evidence="7">
    <location>
        <begin position="83"/>
        <end position="102"/>
    </location>
</feature>
<proteinExistence type="predicted"/>
<keyword evidence="2" id="KW-1003">Cell membrane</keyword>